<protein>
    <submittedName>
        <fullName evidence="1">Uncharacterized protein</fullName>
    </submittedName>
</protein>
<reference evidence="1 2" key="1">
    <citation type="submission" date="2018-10" db="EMBL/GenBank/DDBJ databases">
        <title>Isolation, diversity and antifungal activity of actinobacteria from wheat.</title>
        <authorList>
            <person name="Han C."/>
        </authorList>
    </citation>
    <scope>NUCLEOTIDE SEQUENCE [LARGE SCALE GENOMIC DNA]</scope>
    <source>
        <strain evidence="1 2">NEAU-YY56</strain>
    </source>
</reference>
<keyword evidence="2" id="KW-1185">Reference proteome</keyword>
<comment type="caution">
    <text evidence="1">The sequence shown here is derived from an EMBL/GenBank/DDBJ whole genome shotgun (WGS) entry which is preliminary data.</text>
</comment>
<accession>A0A3M2JN31</accession>
<dbReference type="AlphaFoldDB" id="A0A3M2JN31"/>
<evidence type="ECO:0000313" key="1">
    <source>
        <dbReference type="EMBL" id="RMI13220.1"/>
    </source>
</evidence>
<sequence>MTHHLAPATRTRDLQQIGARDRHLVLEIEEVHTLAGPEHRRGRDIVEVWCRVGRRPASRRLAELLDDVAPAGVDPSDGWPR</sequence>
<dbReference type="RefSeq" id="WP_122148399.1">
    <property type="nucleotide sequence ID" value="NZ_RFFI01000019.1"/>
</dbReference>
<gene>
    <name evidence="1" type="ORF">EBM89_05185</name>
</gene>
<name>A0A3M2JN31_9CELL</name>
<dbReference type="EMBL" id="RFFI01000019">
    <property type="protein sequence ID" value="RMI13220.1"/>
    <property type="molecule type" value="Genomic_DNA"/>
</dbReference>
<proteinExistence type="predicted"/>
<evidence type="ECO:0000313" key="2">
    <source>
        <dbReference type="Proteomes" id="UP000269289"/>
    </source>
</evidence>
<dbReference type="Proteomes" id="UP000269289">
    <property type="component" value="Unassembled WGS sequence"/>
</dbReference>
<organism evidence="1 2">
    <name type="scientific">Cellulomonas triticagri</name>
    <dbReference type="NCBI Taxonomy" id="2483352"/>
    <lineage>
        <taxon>Bacteria</taxon>
        <taxon>Bacillati</taxon>
        <taxon>Actinomycetota</taxon>
        <taxon>Actinomycetes</taxon>
        <taxon>Micrococcales</taxon>
        <taxon>Cellulomonadaceae</taxon>
        <taxon>Cellulomonas</taxon>
    </lineage>
</organism>